<dbReference type="GO" id="GO:0006260">
    <property type="term" value="P:DNA replication"/>
    <property type="evidence" value="ECO:0007669"/>
    <property type="project" value="InterPro"/>
</dbReference>
<dbReference type="AlphaFoldDB" id="B8IGN6"/>
<dbReference type="STRING" id="460265.Mnod_0917"/>
<protein>
    <submittedName>
        <fullName evidence="1">Uncharacterized protein</fullName>
    </submittedName>
</protein>
<dbReference type="Gene3D" id="1.20.272.10">
    <property type="match status" value="1"/>
</dbReference>
<proteinExistence type="predicted"/>
<organism evidence="1 2">
    <name type="scientific">Methylobacterium nodulans (strain LMG 21967 / CNCM I-2342 / ORS 2060)</name>
    <dbReference type="NCBI Taxonomy" id="460265"/>
    <lineage>
        <taxon>Bacteria</taxon>
        <taxon>Pseudomonadati</taxon>
        <taxon>Pseudomonadota</taxon>
        <taxon>Alphaproteobacteria</taxon>
        <taxon>Hyphomicrobiales</taxon>
        <taxon>Methylobacteriaceae</taxon>
        <taxon>Methylobacterium</taxon>
    </lineage>
</organism>
<dbReference type="SUPFAM" id="SSF48019">
    <property type="entry name" value="post-AAA+ oligomerization domain-like"/>
    <property type="match status" value="1"/>
</dbReference>
<dbReference type="RefSeq" id="WP_015927637.1">
    <property type="nucleotide sequence ID" value="NC_011894.1"/>
</dbReference>
<name>B8IGN6_METNO</name>
<dbReference type="KEGG" id="mno:Mnod_0917"/>
<dbReference type="EMBL" id="CP001349">
    <property type="protein sequence ID" value="ACL55936.1"/>
    <property type="molecule type" value="Genomic_DNA"/>
</dbReference>
<dbReference type="Proteomes" id="UP000008207">
    <property type="component" value="Chromosome"/>
</dbReference>
<gene>
    <name evidence="1" type="ordered locus">Mnod_0917</name>
</gene>
<dbReference type="OrthoDB" id="8013467at2"/>
<dbReference type="eggNOG" id="ENOG5034627">
    <property type="taxonomic scope" value="Bacteria"/>
</dbReference>
<sequence length="382" mass="41783">MNGDEILSQARERLTEAVLANPSTEPLPPALEVSPWLAMSLLQKAIRRGRTELALRAAATLLTDAPDRLWRRLGIIAFEDVGVADLETLSLTTAALTGKSHRAKLGGEWAVARTLISRMAEAPKCRAADDLVMVVQHHPGLRQARDELMELTTRELVHLATGSAPLLERALALWLAIGTVRCPSDHLPLRCGEPDAVFDTLCDAGLPDTAVEVCREGLRKLGLILCPLVSLLTPMRMTEPAHLTDDELPPELPVGGVPSWAYDMFVREGRQAMRVFLQQDSATARWIRRHVPPTQHAEVLGNLLFAAEGGLLSSRLDWPTGAEVRRLAEHESQGPHCPEGAEVIALLRGDLPLLNRIRAQVGSREPRPGPCDCRQTMVGDAR</sequence>
<dbReference type="InterPro" id="IPR008921">
    <property type="entry name" value="DNA_pol3_clamp-load_cplx_C"/>
</dbReference>
<reference evidence="1 2" key="1">
    <citation type="submission" date="2009-01" db="EMBL/GenBank/DDBJ databases">
        <title>Complete sequence of chromosome of Methylobacterium nodulans ORS 2060.</title>
        <authorList>
            <consortium name="US DOE Joint Genome Institute"/>
            <person name="Lucas S."/>
            <person name="Copeland A."/>
            <person name="Lapidus A."/>
            <person name="Glavina del Rio T."/>
            <person name="Dalin E."/>
            <person name="Tice H."/>
            <person name="Bruce D."/>
            <person name="Goodwin L."/>
            <person name="Pitluck S."/>
            <person name="Sims D."/>
            <person name="Brettin T."/>
            <person name="Detter J.C."/>
            <person name="Han C."/>
            <person name="Larimer F."/>
            <person name="Land M."/>
            <person name="Hauser L."/>
            <person name="Kyrpides N."/>
            <person name="Ivanova N."/>
            <person name="Marx C.J."/>
            <person name="Richardson P."/>
        </authorList>
    </citation>
    <scope>NUCLEOTIDE SEQUENCE [LARGE SCALE GENOMIC DNA]</scope>
    <source>
        <strain evidence="2">LMG 21967 / CNCM I-2342 / ORS 2060</strain>
    </source>
</reference>
<evidence type="ECO:0000313" key="2">
    <source>
        <dbReference type="Proteomes" id="UP000008207"/>
    </source>
</evidence>
<keyword evidence="2" id="KW-1185">Reference proteome</keyword>
<accession>B8IGN6</accession>
<dbReference type="HOGENOM" id="CLU_723223_0_0_5"/>
<evidence type="ECO:0000313" key="1">
    <source>
        <dbReference type="EMBL" id="ACL55936.1"/>
    </source>
</evidence>
<dbReference type="GO" id="GO:0003677">
    <property type="term" value="F:DNA binding"/>
    <property type="evidence" value="ECO:0007669"/>
    <property type="project" value="InterPro"/>
</dbReference>